<dbReference type="Pfam" id="PF08028">
    <property type="entry name" value="Acyl-CoA_dh_2"/>
    <property type="match status" value="1"/>
</dbReference>
<keyword evidence="2" id="KW-0812">Transmembrane</keyword>
<keyword evidence="1" id="KW-0560">Oxidoreductase</keyword>
<dbReference type="PANTHER" id="PTHR48083">
    <property type="entry name" value="MEDIUM-CHAIN SPECIFIC ACYL-COA DEHYDROGENASE, MITOCHONDRIAL-RELATED"/>
    <property type="match status" value="1"/>
</dbReference>
<evidence type="ECO:0000256" key="2">
    <source>
        <dbReference type="SAM" id="Phobius"/>
    </source>
</evidence>
<feature type="transmembrane region" description="Helical" evidence="2">
    <location>
        <begin position="246"/>
        <end position="267"/>
    </location>
</feature>
<dbReference type="InterPro" id="IPR046373">
    <property type="entry name" value="Acyl-CoA_Oxase/DH_mid-dom_sf"/>
</dbReference>
<dbReference type="GO" id="GO:0003995">
    <property type="term" value="F:acyl-CoA dehydrogenase activity"/>
    <property type="evidence" value="ECO:0007669"/>
    <property type="project" value="TreeGrafter"/>
</dbReference>
<comment type="caution">
    <text evidence="4">The sequence shown here is derived from an EMBL/GenBank/DDBJ whole genome shotgun (WGS) entry which is preliminary data.</text>
</comment>
<dbReference type="InterPro" id="IPR037069">
    <property type="entry name" value="AcylCoA_DH/ox_N_sf"/>
</dbReference>
<evidence type="ECO:0000256" key="1">
    <source>
        <dbReference type="ARBA" id="ARBA00023002"/>
    </source>
</evidence>
<dbReference type="AlphaFoldDB" id="A0A225MD21"/>
<evidence type="ECO:0000313" key="4">
    <source>
        <dbReference type="EMBL" id="OWT59194.1"/>
    </source>
</evidence>
<dbReference type="Gene3D" id="1.10.540.10">
    <property type="entry name" value="Acyl-CoA dehydrogenase/oxidase, N-terminal domain"/>
    <property type="match status" value="1"/>
</dbReference>
<dbReference type="GO" id="GO:0050660">
    <property type="term" value="F:flavin adenine dinucleotide binding"/>
    <property type="evidence" value="ECO:0007669"/>
    <property type="project" value="InterPro"/>
</dbReference>
<dbReference type="Proteomes" id="UP000214603">
    <property type="component" value="Unassembled WGS sequence"/>
</dbReference>
<feature type="domain" description="Acyl-CoA dehydrogenase C-terminal" evidence="3">
    <location>
        <begin position="253"/>
        <end position="380"/>
    </location>
</feature>
<dbReference type="InterPro" id="IPR009100">
    <property type="entry name" value="AcylCoA_DH/oxidase_NM_dom_sf"/>
</dbReference>
<dbReference type="GO" id="GO:0005737">
    <property type="term" value="C:cytoplasm"/>
    <property type="evidence" value="ECO:0007669"/>
    <property type="project" value="TreeGrafter"/>
</dbReference>
<keyword evidence="5" id="KW-1185">Reference proteome</keyword>
<dbReference type="GO" id="GO:0033539">
    <property type="term" value="P:fatty acid beta-oxidation using acyl-CoA dehydrogenase"/>
    <property type="evidence" value="ECO:0007669"/>
    <property type="project" value="TreeGrafter"/>
</dbReference>
<dbReference type="EMBL" id="NJIH01000007">
    <property type="protein sequence ID" value="OWT59194.1"/>
    <property type="molecule type" value="Genomic_DNA"/>
</dbReference>
<evidence type="ECO:0000313" key="5">
    <source>
        <dbReference type="Proteomes" id="UP000214603"/>
    </source>
</evidence>
<dbReference type="Gene3D" id="1.20.140.10">
    <property type="entry name" value="Butyryl-CoA Dehydrogenase, subunit A, domain 3"/>
    <property type="match status" value="1"/>
</dbReference>
<dbReference type="SUPFAM" id="SSF47203">
    <property type="entry name" value="Acyl-CoA dehydrogenase C-terminal domain-like"/>
    <property type="match status" value="1"/>
</dbReference>
<name>A0A225MD21_9BURK</name>
<dbReference type="SUPFAM" id="SSF56645">
    <property type="entry name" value="Acyl-CoA dehydrogenase NM domain-like"/>
    <property type="match status" value="1"/>
</dbReference>
<keyword evidence="2" id="KW-1133">Transmembrane helix</keyword>
<dbReference type="InterPro" id="IPR050741">
    <property type="entry name" value="Acyl-CoA_dehydrogenase"/>
</dbReference>
<dbReference type="Gene3D" id="2.40.110.10">
    <property type="entry name" value="Butyryl-CoA Dehydrogenase, subunit A, domain 2"/>
    <property type="match status" value="1"/>
</dbReference>
<gene>
    <name evidence="4" type="ORF">CEY11_13515</name>
</gene>
<organism evidence="4 5">
    <name type="scientific">Candidimonas nitroreducens</name>
    <dbReference type="NCBI Taxonomy" id="683354"/>
    <lineage>
        <taxon>Bacteria</taxon>
        <taxon>Pseudomonadati</taxon>
        <taxon>Pseudomonadota</taxon>
        <taxon>Betaproteobacteria</taxon>
        <taxon>Burkholderiales</taxon>
        <taxon>Alcaligenaceae</taxon>
        <taxon>Candidimonas</taxon>
    </lineage>
</organism>
<proteinExistence type="predicted"/>
<dbReference type="PANTHER" id="PTHR48083:SF19">
    <property type="entry name" value="FLAVIN-DEPENDENT MONOOXYGENASE, OXYGENASE SUBUNIT HSAA"/>
    <property type="match status" value="1"/>
</dbReference>
<protein>
    <recommendedName>
        <fullName evidence="3">Acyl-CoA dehydrogenase C-terminal domain-containing protein</fullName>
    </recommendedName>
</protein>
<dbReference type="PIRSF" id="PIRSF016578">
    <property type="entry name" value="HsaA"/>
    <property type="match status" value="1"/>
</dbReference>
<sequence>MRKSMQENAMHIPTPESLIKQARDLIPLLKEAGPKHDQEKRVSDDVAARLRKAGFFRICQSVENGGYGMRPSVLWRVSREIGRGDSATAWLLSLTGLHPWMAEMFPVRAQDEVFAGGKDAVVLALTGNVGRGVQARLDGNHYILDGKWAYASGVDVGDWASILAEVPTAEGDKELRLLLVPISSFRIDHDSWNVFGMKGTGSKDVYLTNERVPGYRTAKWIDIQNNQAPGLERQKGPMFRIPHTSLFVMSVTAAITAVATGLLDVYIETVKQRRPAGINTPQVEDRFSLAELGKAAAKIEGAFNLLIHDVDEMWDHAAAGLSFTPGLRTRYRTDGALICDIALHAADDLVRNLGGSIMPIGPLERYFRELHSMASHFLMQITPSAELYGRTLLDIPLPANARI</sequence>
<dbReference type="InterPro" id="IPR036250">
    <property type="entry name" value="AcylCo_DH-like_C"/>
</dbReference>
<dbReference type="GO" id="GO:0016712">
    <property type="term" value="F:oxidoreductase activity, acting on paired donors, with incorporation or reduction of molecular oxygen, reduced flavin or flavoprotein as one donor, and incorporation of one atom of oxygen"/>
    <property type="evidence" value="ECO:0007669"/>
    <property type="project" value="TreeGrafter"/>
</dbReference>
<keyword evidence="2" id="KW-0472">Membrane</keyword>
<evidence type="ECO:0000259" key="3">
    <source>
        <dbReference type="Pfam" id="PF08028"/>
    </source>
</evidence>
<dbReference type="InterPro" id="IPR013107">
    <property type="entry name" value="Acyl-CoA_DH_C"/>
</dbReference>
<reference evidence="5" key="1">
    <citation type="submission" date="2017-06" db="EMBL/GenBank/DDBJ databases">
        <title>Herbaspirillum phytohormonus sp. nov., isolated from the root nodule of Robinia pseudoacacia in lead-zinc mine.</title>
        <authorList>
            <person name="Fan M."/>
            <person name="Lin Y."/>
        </authorList>
    </citation>
    <scope>NUCLEOTIDE SEQUENCE [LARGE SCALE GENOMIC DNA]</scope>
    <source>
        <strain evidence="5">SC-089</strain>
    </source>
</reference>
<accession>A0A225MD21</accession>